<proteinExistence type="predicted"/>
<dbReference type="InterPro" id="IPR050153">
    <property type="entry name" value="Metal_Ion_Import_ABC"/>
</dbReference>
<comment type="subcellular location">
    <subcellularLocation>
        <location evidence="1">Cell membrane</location>
        <topology evidence="1">Peripheral membrane protein</topology>
    </subcellularLocation>
</comment>
<feature type="domain" description="ABC transporter" evidence="5">
    <location>
        <begin position="2"/>
        <end position="244"/>
    </location>
</feature>
<dbReference type="SMART" id="SM00382">
    <property type="entry name" value="AAA"/>
    <property type="match status" value="1"/>
</dbReference>
<organism evidence="6 7">
    <name type="scientific">Desmospora activa DSM 45169</name>
    <dbReference type="NCBI Taxonomy" id="1121389"/>
    <lineage>
        <taxon>Bacteria</taxon>
        <taxon>Bacillati</taxon>
        <taxon>Bacillota</taxon>
        <taxon>Bacilli</taxon>
        <taxon>Bacillales</taxon>
        <taxon>Thermoactinomycetaceae</taxon>
        <taxon>Desmospora</taxon>
    </lineage>
</organism>
<dbReference type="GO" id="GO:0005886">
    <property type="term" value="C:plasma membrane"/>
    <property type="evidence" value="ECO:0007669"/>
    <property type="project" value="UniProtKB-SubCell"/>
</dbReference>
<dbReference type="GO" id="GO:0016887">
    <property type="term" value="F:ATP hydrolysis activity"/>
    <property type="evidence" value="ECO:0007669"/>
    <property type="project" value="InterPro"/>
</dbReference>
<reference evidence="6 7" key="1">
    <citation type="submission" date="2018-04" db="EMBL/GenBank/DDBJ databases">
        <title>Genomic Encyclopedia of Archaeal and Bacterial Type Strains, Phase II (KMG-II): from individual species to whole genera.</title>
        <authorList>
            <person name="Goeker M."/>
        </authorList>
    </citation>
    <scope>NUCLEOTIDE SEQUENCE [LARGE SCALE GENOMIC DNA]</scope>
    <source>
        <strain evidence="6 7">DSM 45169</strain>
    </source>
</reference>
<gene>
    <name evidence="6" type="ORF">C8J48_0794</name>
</gene>
<comment type="caution">
    <text evidence="6">The sequence shown here is derived from an EMBL/GenBank/DDBJ whole genome shotgun (WGS) entry which is preliminary data.</text>
</comment>
<evidence type="ECO:0000313" key="7">
    <source>
        <dbReference type="Proteomes" id="UP000241639"/>
    </source>
</evidence>
<dbReference type="AlphaFoldDB" id="A0A2T4Z8N0"/>
<dbReference type="GO" id="GO:0005524">
    <property type="term" value="F:ATP binding"/>
    <property type="evidence" value="ECO:0007669"/>
    <property type="project" value="UniProtKB-KW"/>
</dbReference>
<keyword evidence="4 6" id="KW-0067">ATP-binding</keyword>
<dbReference type="InterPro" id="IPR003593">
    <property type="entry name" value="AAA+_ATPase"/>
</dbReference>
<dbReference type="RefSeq" id="WP_170105132.1">
    <property type="nucleotide sequence ID" value="NZ_PZZP01000001.1"/>
</dbReference>
<dbReference type="PROSITE" id="PS50893">
    <property type="entry name" value="ABC_TRANSPORTER_2"/>
    <property type="match status" value="1"/>
</dbReference>
<evidence type="ECO:0000259" key="5">
    <source>
        <dbReference type="PROSITE" id="PS50893"/>
    </source>
</evidence>
<dbReference type="SUPFAM" id="SSF52540">
    <property type="entry name" value="P-loop containing nucleoside triphosphate hydrolases"/>
    <property type="match status" value="1"/>
</dbReference>
<dbReference type="InterPro" id="IPR027417">
    <property type="entry name" value="P-loop_NTPase"/>
</dbReference>
<dbReference type="InterPro" id="IPR003439">
    <property type="entry name" value="ABC_transporter-like_ATP-bd"/>
</dbReference>
<sequence>MIKLQQITYHRQNRRILDSIDWEVHQGEHWALIGPNGAGKTTLLNILNGYIWPSSGTVEVLGKTFGQTDLRQLRKSIGWVSSSLAEQYGRNHGRLTASQVVLSGKHASIGLYDSPSSEDTQQAEQLLETFGCQSLAHAHFHTLSQGEKQRVILARAWIAHPKLLILDEPCSGLDFPAREHLLHAIGTFGNQANGPTILYVSHHVEEILPFISHALLLQQGQILASGPKQQILTSHNLSQLFQMKVETEWQQGRPWIRPA</sequence>
<dbReference type="InterPro" id="IPR015856">
    <property type="entry name" value="ABC_transpr_CbiO/EcfA_su"/>
</dbReference>
<evidence type="ECO:0000256" key="1">
    <source>
        <dbReference type="ARBA" id="ARBA00004202"/>
    </source>
</evidence>
<keyword evidence="3" id="KW-0547">Nucleotide-binding</keyword>
<keyword evidence="7" id="KW-1185">Reference proteome</keyword>
<dbReference type="EMBL" id="PZZP01000001">
    <property type="protein sequence ID" value="PTM58215.1"/>
    <property type="molecule type" value="Genomic_DNA"/>
</dbReference>
<dbReference type="CDD" id="cd03225">
    <property type="entry name" value="ABC_cobalt_CbiO_domain1"/>
    <property type="match status" value="1"/>
</dbReference>
<accession>A0A2T4Z8N0</accession>
<dbReference type="Gene3D" id="3.40.50.300">
    <property type="entry name" value="P-loop containing nucleotide triphosphate hydrolases"/>
    <property type="match status" value="1"/>
</dbReference>
<dbReference type="Proteomes" id="UP000241639">
    <property type="component" value="Unassembled WGS sequence"/>
</dbReference>
<name>A0A2T4Z8N0_9BACL</name>
<dbReference type="GO" id="GO:0022857">
    <property type="term" value="F:transmembrane transporter activity"/>
    <property type="evidence" value="ECO:0007669"/>
    <property type="project" value="UniProtKB-ARBA"/>
</dbReference>
<keyword evidence="2" id="KW-0813">Transport</keyword>
<evidence type="ECO:0000313" key="6">
    <source>
        <dbReference type="EMBL" id="PTM58215.1"/>
    </source>
</evidence>
<evidence type="ECO:0000256" key="4">
    <source>
        <dbReference type="ARBA" id="ARBA00022840"/>
    </source>
</evidence>
<evidence type="ECO:0000256" key="3">
    <source>
        <dbReference type="ARBA" id="ARBA00022741"/>
    </source>
</evidence>
<dbReference type="InterPro" id="IPR017871">
    <property type="entry name" value="ABC_transporter-like_CS"/>
</dbReference>
<protein>
    <submittedName>
        <fullName evidence="6">Iron complex transport system ATP-binding protein</fullName>
    </submittedName>
</protein>
<dbReference type="Pfam" id="PF00005">
    <property type="entry name" value="ABC_tran"/>
    <property type="match status" value="1"/>
</dbReference>
<dbReference type="PROSITE" id="PS00211">
    <property type="entry name" value="ABC_TRANSPORTER_1"/>
    <property type="match status" value="1"/>
</dbReference>
<dbReference type="PANTHER" id="PTHR42734">
    <property type="entry name" value="METAL TRANSPORT SYSTEM ATP-BINDING PROTEIN TM_0124-RELATED"/>
    <property type="match status" value="1"/>
</dbReference>
<evidence type="ECO:0000256" key="2">
    <source>
        <dbReference type="ARBA" id="ARBA00022448"/>
    </source>
</evidence>